<dbReference type="GO" id="GO:0016020">
    <property type="term" value="C:membrane"/>
    <property type="evidence" value="ECO:0007669"/>
    <property type="project" value="UniProtKB-SubCell"/>
</dbReference>
<keyword evidence="10" id="KW-0645">Protease</keyword>
<dbReference type="PANTHER" id="PTHR43731">
    <property type="entry name" value="RHOMBOID PROTEASE"/>
    <property type="match status" value="1"/>
</dbReference>
<dbReference type="Proteomes" id="UP000070560">
    <property type="component" value="Chromosome"/>
</dbReference>
<evidence type="ECO:0000313" key="10">
    <source>
        <dbReference type="EMBL" id="HEC67939.1"/>
    </source>
</evidence>
<feature type="domain" description="Peptidase S54 rhomboid" evidence="8">
    <location>
        <begin position="66"/>
        <end position="221"/>
    </location>
</feature>
<dbReference type="GO" id="GO:0006508">
    <property type="term" value="P:proteolysis"/>
    <property type="evidence" value="ECO:0007669"/>
    <property type="project" value="UniProtKB-KW"/>
</dbReference>
<dbReference type="SUPFAM" id="SSF144091">
    <property type="entry name" value="Rhomboid-like"/>
    <property type="match status" value="1"/>
</dbReference>
<dbReference type="KEGG" id="daw:HS1_001605"/>
<dbReference type="InterPro" id="IPR022764">
    <property type="entry name" value="Peptidase_S54_rhomboid_dom"/>
</dbReference>
<dbReference type="GO" id="GO:0004252">
    <property type="term" value="F:serine-type endopeptidase activity"/>
    <property type="evidence" value="ECO:0007669"/>
    <property type="project" value="InterPro"/>
</dbReference>
<keyword evidence="6 7" id="KW-0472">Membrane</keyword>
<reference evidence="10" key="2">
    <citation type="journal article" date="2020" name="mSystems">
        <title>Genome- and Community-Level Interaction Insights into Carbon Utilization and Element Cycling Functions of Hydrothermarchaeota in Hydrothermal Sediment.</title>
        <authorList>
            <person name="Zhou Z."/>
            <person name="Liu Y."/>
            <person name="Xu W."/>
            <person name="Pan J."/>
            <person name="Luo Z.H."/>
            <person name="Li M."/>
        </authorList>
    </citation>
    <scope>NUCLEOTIDE SEQUENCE [LARGE SCALE GENOMIC DNA]</scope>
    <source>
        <strain evidence="10">HyVt-389</strain>
    </source>
</reference>
<comment type="subcellular location">
    <subcellularLocation>
        <location evidence="1">Membrane</location>
        <topology evidence="1">Multi-pass membrane protein</topology>
    </subcellularLocation>
</comment>
<dbReference type="EMBL" id="DRIH01000131">
    <property type="protein sequence ID" value="HEC67939.1"/>
    <property type="molecule type" value="Genomic_DNA"/>
</dbReference>
<evidence type="ECO:0000259" key="8">
    <source>
        <dbReference type="Pfam" id="PF01694"/>
    </source>
</evidence>
<feature type="transmembrane region" description="Helical" evidence="7">
    <location>
        <begin position="12"/>
        <end position="30"/>
    </location>
</feature>
<dbReference type="EMBL" id="CP013015">
    <property type="protein sequence ID" value="AMM41401.1"/>
    <property type="molecule type" value="Genomic_DNA"/>
</dbReference>
<dbReference type="RefSeq" id="WP_066063448.1">
    <property type="nucleotide sequence ID" value="NZ_CP013015.1"/>
</dbReference>
<evidence type="ECO:0000256" key="1">
    <source>
        <dbReference type="ARBA" id="ARBA00004141"/>
    </source>
</evidence>
<name>A0A7C1VXG4_DESA2</name>
<evidence type="ECO:0000256" key="5">
    <source>
        <dbReference type="ARBA" id="ARBA00022989"/>
    </source>
</evidence>
<dbReference type="Proteomes" id="UP000885738">
    <property type="component" value="Unassembled WGS sequence"/>
</dbReference>
<feature type="transmembrane region" description="Helical" evidence="7">
    <location>
        <begin position="74"/>
        <end position="94"/>
    </location>
</feature>
<evidence type="ECO:0000256" key="7">
    <source>
        <dbReference type="SAM" id="Phobius"/>
    </source>
</evidence>
<dbReference type="InterPro" id="IPR050925">
    <property type="entry name" value="Rhomboid_protease_S54"/>
</dbReference>
<reference evidence="9 11" key="1">
    <citation type="submission" date="2015-10" db="EMBL/GenBank/DDBJ databases">
        <title>Candidatus Desulfofervidus auxilii, a hydrogenotrophic sulfate-reducing bacterium involved in the thermophilic anaerobic oxidation of methane.</title>
        <authorList>
            <person name="Krukenberg V."/>
            <person name="Richter M."/>
            <person name="Wegener G."/>
        </authorList>
    </citation>
    <scope>NUCLEOTIDE SEQUENCE [LARGE SCALE GENOMIC DNA]</scope>
    <source>
        <strain evidence="9 11">HS1</strain>
    </source>
</reference>
<feature type="transmembrane region" description="Helical" evidence="7">
    <location>
        <begin position="130"/>
        <end position="149"/>
    </location>
</feature>
<dbReference type="PANTHER" id="PTHR43731:SF14">
    <property type="entry name" value="PRESENILIN-ASSOCIATED RHOMBOID-LIKE PROTEIN, MITOCHONDRIAL"/>
    <property type="match status" value="1"/>
</dbReference>
<dbReference type="Gene3D" id="1.20.1540.10">
    <property type="entry name" value="Rhomboid-like"/>
    <property type="match status" value="1"/>
</dbReference>
<dbReference type="OrthoDB" id="9813074at2"/>
<evidence type="ECO:0000256" key="4">
    <source>
        <dbReference type="ARBA" id="ARBA00022801"/>
    </source>
</evidence>
<keyword evidence="5 7" id="KW-1133">Transmembrane helix</keyword>
<evidence type="ECO:0000256" key="2">
    <source>
        <dbReference type="ARBA" id="ARBA00009045"/>
    </source>
</evidence>
<dbReference type="FunFam" id="1.20.1540.10:FF:000027">
    <property type="entry name" value="Rhomboid family intramembrane serine protease"/>
    <property type="match status" value="1"/>
</dbReference>
<dbReference type="InterPro" id="IPR035952">
    <property type="entry name" value="Rhomboid-like_sf"/>
</dbReference>
<protein>
    <submittedName>
        <fullName evidence="9 10">Protease</fullName>
    </submittedName>
</protein>
<dbReference type="AlphaFoldDB" id="A0A7C1VXG4"/>
<feature type="transmembrane region" description="Helical" evidence="7">
    <location>
        <begin position="161"/>
        <end position="181"/>
    </location>
</feature>
<comment type="similarity">
    <text evidence="2">Belongs to the peptidase S54 family.</text>
</comment>
<keyword evidence="3 7" id="KW-0812">Transmembrane</keyword>
<proteinExistence type="inferred from homology"/>
<gene>
    <name evidence="10" type="ORF">ENI35_03900</name>
    <name evidence="9" type="ORF">HS1_001605</name>
</gene>
<organism evidence="10">
    <name type="scientific">Desulfofervidus auxilii</name>
    <dbReference type="NCBI Taxonomy" id="1621989"/>
    <lineage>
        <taxon>Bacteria</taxon>
        <taxon>Pseudomonadati</taxon>
        <taxon>Thermodesulfobacteriota</taxon>
        <taxon>Candidatus Desulfofervidia</taxon>
        <taxon>Candidatus Desulfofervidales</taxon>
        <taxon>Candidatus Desulfofervidaceae</taxon>
        <taxon>Candidatus Desulfofervidus</taxon>
    </lineage>
</organism>
<keyword evidence="11" id="KW-1185">Reference proteome</keyword>
<accession>A0A7C1VXG4</accession>
<feature type="transmembrane region" description="Helical" evidence="7">
    <location>
        <begin position="106"/>
        <end position="124"/>
    </location>
</feature>
<evidence type="ECO:0000313" key="9">
    <source>
        <dbReference type="EMBL" id="AMM41401.1"/>
    </source>
</evidence>
<feature type="transmembrane region" description="Helical" evidence="7">
    <location>
        <begin position="201"/>
        <end position="220"/>
    </location>
</feature>
<sequence length="236" mass="27102">MIPLKDKIPSRTFPLVTLSLIVINVLVFFYEGSLGPYLERLVFTYGIVPKRYFFFSGFGPTAIMGKYLPLFTSMFLHGGWLHLIGNMWFLWIFGDNVEDSMGHRRFILFYLLCGLGAGLSHIYTNPHSTLPTIGASGAISGVMGAYFMLFPHSRIVTLVPIFFFLTLIEIPAAFFILFWFTIQFFNGAFSIMAPVGFYQGIAWWAHIGGFICGTILVFFFKKRHSRRFYPDEYKPW</sequence>
<evidence type="ECO:0000313" key="11">
    <source>
        <dbReference type="Proteomes" id="UP000070560"/>
    </source>
</evidence>
<evidence type="ECO:0000256" key="3">
    <source>
        <dbReference type="ARBA" id="ARBA00022692"/>
    </source>
</evidence>
<evidence type="ECO:0000256" key="6">
    <source>
        <dbReference type="ARBA" id="ARBA00023136"/>
    </source>
</evidence>
<dbReference type="Pfam" id="PF01694">
    <property type="entry name" value="Rhomboid"/>
    <property type="match status" value="1"/>
</dbReference>
<keyword evidence="4" id="KW-0378">Hydrolase</keyword>